<feature type="domain" description="Sodium/calcium exchanger membrane region" evidence="6">
    <location>
        <begin position="4"/>
        <end position="152"/>
    </location>
</feature>
<dbReference type="Pfam" id="PF01699">
    <property type="entry name" value="Na_Ca_ex"/>
    <property type="match status" value="2"/>
</dbReference>
<evidence type="ECO:0000313" key="8">
    <source>
        <dbReference type="Proteomes" id="UP000230405"/>
    </source>
</evidence>
<dbReference type="Proteomes" id="UP000230405">
    <property type="component" value="Unassembled WGS sequence"/>
</dbReference>
<feature type="transmembrane region" description="Helical" evidence="5">
    <location>
        <begin position="207"/>
        <end position="231"/>
    </location>
</feature>
<evidence type="ECO:0000256" key="1">
    <source>
        <dbReference type="ARBA" id="ARBA00004141"/>
    </source>
</evidence>
<evidence type="ECO:0000256" key="3">
    <source>
        <dbReference type="ARBA" id="ARBA00022989"/>
    </source>
</evidence>
<dbReference type="InterPro" id="IPR004481">
    <property type="entry name" value="K/Na/Ca-exchanger"/>
</dbReference>
<reference evidence="8" key="1">
    <citation type="submission" date="2017-09" db="EMBL/GenBank/DDBJ databases">
        <title>Depth-based differentiation of microbial function through sediment-hosted aquifers and enrichment of novel symbionts in the deep terrestrial subsurface.</title>
        <authorList>
            <person name="Probst A.J."/>
            <person name="Ladd B."/>
            <person name="Jarett J.K."/>
            <person name="Geller-Mcgrath D.E."/>
            <person name="Sieber C.M.K."/>
            <person name="Emerson J.B."/>
            <person name="Anantharaman K."/>
            <person name="Thomas B.C."/>
            <person name="Malmstrom R."/>
            <person name="Stieglmeier M."/>
            <person name="Klingl A."/>
            <person name="Woyke T."/>
            <person name="Ryan C.M."/>
            <person name="Banfield J.F."/>
        </authorList>
    </citation>
    <scope>NUCLEOTIDE SEQUENCE [LARGE SCALE GENOMIC DNA]</scope>
</reference>
<gene>
    <name evidence="7" type="ORF">COX77_01170</name>
</gene>
<dbReference type="GO" id="GO:0005886">
    <property type="term" value="C:plasma membrane"/>
    <property type="evidence" value="ECO:0007669"/>
    <property type="project" value="TreeGrafter"/>
</dbReference>
<dbReference type="EMBL" id="PFPO01000021">
    <property type="protein sequence ID" value="PIZ99580.1"/>
    <property type="molecule type" value="Genomic_DNA"/>
</dbReference>
<sequence length="318" mass="34427">MLFSIIILLIGLGLLVIGGELLVRGSSSIAHIFKVSPLVIGLTIVAFGTSAPELIVNLISVVEGSADIAVGNIIGSNIANILLIGGLAALIRPLIVKNSTVWKEIPFALLAVILVFTMGNDALFDGNSFNILTRTDGFSLLSMFFIFLIYTFNMSKDEYISSGRIKVYSKKISLIFIIIGLIGLFFGGKLVVEQAIILARLAQVTEALIGLTIVAIGTSLPELVTSLIAIYHGHDDLAIGNIVGSNIFNVFWILGLSSTILQLPFNPLTNIDIMMAIVANLLLFAFMFIGSKKKLDRWQGCSLVIIYVLYLVYLIYRG</sequence>
<dbReference type="Gene3D" id="6.10.280.80">
    <property type="entry name" value="NCX, peripheral helical region"/>
    <property type="match status" value="1"/>
</dbReference>
<dbReference type="AlphaFoldDB" id="A0A2M7VFZ7"/>
<feature type="transmembrane region" description="Helical" evidence="5">
    <location>
        <begin position="172"/>
        <end position="192"/>
    </location>
</feature>
<organism evidence="7 8">
    <name type="scientific">Candidatus Komeilibacteria bacterium CG_4_10_14_0_2_um_filter_37_10</name>
    <dbReference type="NCBI Taxonomy" id="1974470"/>
    <lineage>
        <taxon>Bacteria</taxon>
        <taxon>Candidatus Komeiliibacteriota</taxon>
    </lineage>
</organism>
<comment type="caution">
    <text evidence="7">The sequence shown here is derived from an EMBL/GenBank/DDBJ whole genome shotgun (WGS) entry which is preliminary data.</text>
</comment>
<feature type="transmembrane region" description="Helical" evidence="5">
    <location>
        <begin position="273"/>
        <end position="291"/>
    </location>
</feature>
<feature type="transmembrane region" description="Helical" evidence="5">
    <location>
        <begin position="298"/>
        <end position="316"/>
    </location>
</feature>
<evidence type="ECO:0000313" key="7">
    <source>
        <dbReference type="EMBL" id="PIZ99580.1"/>
    </source>
</evidence>
<evidence type="ECO:0000256" key="4">
    <source>
        <dbReference type="ARBA" id="ARBA00023136"/>
    </source>
</evidence>
<dbReference type="InterPro" id="IPR044880">
    <property type="entry name" value="NCX_ion-bd_dom_sf"/>
</dbReference>
<evidence type="ECO:0000259" key="6">
    <source>
        <dbReference type="Pfam" id="PF01699"/>
    </source>
</evidence>
<accession>A0A2M7VFZ7</accession>
<dbReference type="PANTHER" id="PTHR10846">
    <property type="entry name" value="SODIUM/POTASSIUM/CALCIUM EXCHANGER"/>
    <property type="match status" value="1"/>
</dbReference>
<keyword evidence="2 5" id="KW-0812">Transmembrane</keyword>
<dbReference type="GO" id="GO:0008273">
    <property type="term" value="F:calcium, potassium:sodium antiporter activity"/>
    <property type="evidence" value="ECO:0007669"/>
    <property type="project" value="TreeGrafter"/>
</dbReference>
<dbReference type="NCBIfam" id="TIGR00367">
    <property type="entry name" value="calcium/sodium antiporter"/>
    <property type="match status" value="1"/>
</dbReference>
<dbReference type="PANTHER" id="PTHR10846:SF8">
    <property type="entry name" value="INNER MEMBRANE PROTEIN YRBG"/>
    <property type="match status" value="1"/>
</dbReference>
<keyword evidence="3 5" id="KW-1133">Transmembrane helix</keyword>
<evidence type="ECO:0000256" key="5">
    <source>
        <dbReference type="SAM" id="Phobius"/>
    </source>
</evidence>
<feature type="transmembrane region" description="Helical" evidence="5">
    <location>
        <begin position="101"/>
        <end position="119"/>
    </location>
</feature>
<name>A0A2M7VFZ7_9BACT</name>
<feature type="transmembrane region" description="Helical" evidence="5">
    <location>
        <begin position="68"/>
        <end position="89"/>
    </location>
</feature>
<proteinExistence type="predicted"/>
<feature type="transmembrane region" description="Helical" evidence="5">
    <location>
        <begin position="131"/>
        <end position="152"/>
    </location>
</feature>
<dbReference type="GO" id="GO:0005262">
    <property type="term" value="F:calcium channel activity"/>
    <property type="evidence" value="ECO:0007669"/>
    <property type="project" value="TreeGrafter"/>
</dbReference>
<dbReference type="Gene3D" id="1.20.1420.30">
    <property type="entry name" value="NCX, central ion-binding region"/>
    <property type="match status" value="1"/>
</dbReference>
<evidence type="ECO:0000256" key="2">
    <source>
        <dbReference type="ARBA" id="ARBA00022692"/>
    </source>
</evidence>
<feature type="transmembrane region" description="Helical" evidence="5">
    <location>
        <begin position="238"/>
        <end position="261"/>
    </location>
</feature>
<comment type="subcellular location">
    <subcellularLocation>
        <location evidence="1">Membrane</location>
        <topology evidence="1">Multi-pass membrane protein</topology>
    </subcellularLocation>
</comment>
<protein>
    <submittedName>
        <fullName evidence="7">Sodium:proton exchanger</fullName>
    </submittedName>
</protein>
<dbReference type="InterPro" id="IPR004837">
    <property type="entry name" value="NaCa_Exmemb"/>
</dbReference>
<feature type="transmembrane region" description="Helical" evidence="5">
    <location>
        <begin position="6"/>
        <end position="23"/>
    </location>
</feature>
<feature type="transmembrane region" description="Helical" evidence="5">
    <location>
        <begin position="35"/>
        <end position="56"/>
    </location>
</feature>
<dbReference type="GO" id="GO:0006874">
    <property type="term" value="P:intracellular calcium ion homeostasis"/>
    <property type="evidence" value="ECO:0007669"/>
    <property type="project" value="TreeGrafter"/>
</dbReference>
<keyword evidence="4 5" id="KW-0472">Membrane</keyword>
<feature type="domain" description="Sodium/calcium exchanger membrane region" evidence="6">
    <location>
        <begin position="173"/>
        <end position="315"/>
    </location>
</feature>